<accession>A0A4C1YPI6</accession>
<dbReference type="EMBL" id="BGZK01001359">
    <property type="protein sequence ID" value="GBP78176.1"/>
    <property type="molecule type" value="Genomic_DNA"/>
</dbReference>
<proteinExistence type="predicted"/>
<protein>
    <submittedName>
        <fullName evidence="1">Uncharacterized protein</fullName>
    </submittedName>
</protein>
<organism evidence="1 2">
    <name type="scientific">Eumeta variegata</name>
    <name type="common">Bagworm moth</name>
    <name type="synonym">Eumeta japonica</name>
    <dbReference type="NCBI Taxonomy" id="151549"/>
    <lineage>
        <taxon>Eukaryota</taxon>
        <taxon>Metazoa</taxon>
        <taxon>Ecdysozoa</taxon>
        <taxon>Arthropoda</taxon>
        <taxon>Hexapoda</taxon>
        <taxon>Insecta</taxon>
        <taxon>Pterygota</taxon>
        <taxon>Neoptera</taxon>
        <taxon>Endopterygota</taxon>
        <taxon>Lepidoptera</taxon>
        <taxon>Glossata</taxon>
        <taxon>Ditrysia</taxon>
        <taxon>Tineoidea</taxon>
        <taxon>Psychidae</taxon>
        <taxon>Oiketicinae</taxon>
        <taxon>Eumeta</taxon>
    </lineage>
</organism>
<evidence type="ECO:0000313" key="1">
    <source>
        <dbReference type="EMBL" id="GBP78176.1"/>
    </source>
</evidence>
<name>A0A4C1YPI6_EUMVA</name>
<dbReference type="Proteomes" id="UP000299102">
    <property type="component" value="Unassembled WGS sequence"/>
</dbReference>
<reference evidence="1 2" key="1">
    <citation type="journal article" date="2019" name="Commun. Biol.">
        <title>The bagworm genome reveals a unique fibroin gene that provides high tensile strength.</title>
        <authorList>
            <person name="Kono N."/>
            <person name="Nakamura H."/>
            <person name="Ohtoshi R."/>
            <person name="Tomita M."/>
            <person name="Numata K."/>
            <person name="Arakawa K."/>
        </authorList>
    </citation>
    <scope>NUCLEOTIDE SEQUENCE [LARGE SCALE GENOMIC DNA]</scope>
</reference>
<sequence>MQVRQFRVLKSRNSRNRIRQLLCVTKEKMEKENKPNTQSFGTADRTYLVQGSPDARAADGTGRGCLVRVTLLRVRDGGPRSHYPGALFRPRRAAVSEGGGAPRTCFMALSSRDD</sequence>
<comment type="caution">
    <text evidence="1">The sequence shown here is derived from an EMBL/GenBank/DDBJ whole genome shotgun (WGS) entry which is preliminary data.</text>
</comment>
<dbReference type="AlphaFoldDB" id="A0A4C1YPI6"/>
<evidence type="ECO:0000313" key="2">
    <source>
        <dbReference type="Proteomes" id="UP000299102"/>
    </source>
</evidence>
<gene>
    <name evidence="1" type="ORF">EVAR_99213_1</name>
</gene>
<keyword evidence="2" id="KW-1185">Reference proteome</keyword>